<dbReference type="PANTHER" id="PTHR10039:SF16">
    <property type="entry name" value="GPI INOSITOL-DEACYLASE"/>
    <property type="match status" value="1"/>
</dbReference>
<dbReference type="Pfam" id="PF22939">
    <property type="entry name" value="WHD_GPIID"/>
    <property type="match status" value="1"/>
</dbReference>
<dbReference type="OrthoDB" id="1577640at2759"/>
<dbReference type="InterPro" id="IPR056884">
    <property type="entry name" value="NPHP3-like_N"/>
</dbReference>
<dbReference type="Pfam" id="PF12796">
    <property type="entry name" value="Ank_2"/>
    <property type="match status" value="3"/>
</dbReference>
<protein>
    <recommendedName>
        <fullName evidence="8">NACHT domain-containing protein</fullName>
    </recommendedName>
</protein>
<dbReference type="SUPFAM" id="SSF53167">
    <property type="entry name" value="Purine and uridine phosphorylases"/>
    <property type="match status" value="1"/>
</dbReference>
<dbReference type="Pfam" id="PF24883">
    <property type="entry name" value="NPHP3_N"/>
    <property type="match status" value="1"/>
</dbReference>
<comment type="caution">
    <text evidence="6">The sequence shown here is derived from an EMBL/GenBank/DDBJ whole genome shotgun (WGS) entry which is preliminary data.</text>
</comment>
<dbReference type="AlphaFoldDB" id="A0A9N8JI28"/>
<reference evidence="6" key="1">
    <citation type="submission" date="2020-06" db="EMBL/GenBank/DDBJ databases">
        <authorList>
            <person name="Onetto C."/>
        </authorList>
    </citation>
    <scope>NUCLEOTIDE SEQUENCE</scope>
</reference>
<gene>
    <name evidence="6" type="ORF">AWRI4233_LOCUS1616</name>
</gene>
<dbReference type="InterPro" id="IPR027417">
    <property type="entry name" value="P-loop_NTPase"/>
</dbReference>
<feature type="region of interest" description="Disordered" evidence="3">
    <location>
        <begin position="1074"/>
        <end position="1114"/>
    </location>
</feature>
<evidence type="ECO:0000313" key="7">
    <source>
        <dbReference type="Proteomes" id="UP000714618"/>
    </source>
</evidence>
<name>A0A9N8JI28_9PEZI</name>
<sequence>MDDLTVLESSDLYTVGWIAALYKELAAAQAMMDEEHGKPADFVQPSSDKNNYYWGRIGVHNIVVASLPDGMYGTTTAAVTASQMLSSFQNIKVGLMVGIGAAIARPKQKRDIRLGDVVVSLPQERSGGVIQYDLVKSRASGEQRVGHLNSPPEALLKALTSLRAQVKRKGSKIAQYIKEMQEQNPAMTEVEYDEPAYIYQGEDNDRLFEASYVHTSGTNCDDCDPAKIVSRTPRSNPTNPRVHYGVIASGNTLFKDAAERDRILEMNDAWQEYAAATAAAYAKEFLGFVNSEILARTPKASEVLNQNTREINTNFKVAREKIDKMELDHHQKEIRDWLSAPDPSTNYSTALETRHEGTGVWFTHGEAFERWKRQPNSFLWLHGIPGCGKTVLSSTIIEHLKSDIKPNQPLLYFYFAFNDQNKQTLENMLRSLTNQLYQEQPKARGPVDELWKSHRNGNQHLSKQSLSATLLALLKAVNNTSIVLDALDESTTRSEVIAWLKNVLEPGYGCRILVTARREEDIEAAFRRWTQPEDRINIQERDIHGDIRAYISHTVRNSSELERWQNRPDVQNEIESELVKKADGMFRWVFCQLDALKAPIDYPGLRRTLYNLPRTLNETYSRILEEIPEERRNQATTILNLLIWSEDPLVSINELVDAVAVDLDHGPGFDPKNRMPVPREVLKLCSSLVRVLWDDSDYVGLAHFSVKEYLTSKHVSKAYESSFNEIVARTAFTENIPSLRLLCWKLGNSRSESRYWRPQLVESVFNLFREQHEVFRFSMLFIRIRDWMSPITPLCYACYNGLTRAVRDLLDEGTDVQGADVNARDDPLYSPLRAAALNGHVTTVQLLLDKGADVTDARSIAAFKEASLDTVVRPLVGRGAGAIANGSALLIEASKRGHNKIVQLLINAGAEVNAGDGVVLQQAVLHGHDTTVQLLLDNGADIDARGEHGTALAAALETDHYTTIQLLLDRNASVSLENLMYALRRYDNRTEILLSILLPYFTADTANQRDEDGWNTLHVAALYKSASIIRRCLDLGIDVHARDNRRRTALHYATMGFAVVKTLLHAGSDIEDPDVNGSTPLESMADLVPEVEEDSGDANPVEQSTPQSGSKTPGKFLEMTFFSFKQV</sequence>
<dbReference type="PANTHER" id="PTHR10039">
    <property type="entry name" value="AMELOGENIN"/>
    <property type="match status" value="1"/>
</dbReference>
<dbReference type="EMBL" id="CAIJEO010000003">
    <property type="protein sequence ID" value="CAD0088333.1"/>
    <property type="molecule type" value="Genomic_DNA"/>
</dbReference>
<dbReference type="InterPro" id="IPR054471">
    <property type="entry name" value="GPIID_WHD"/>
</dbReference>
<evidence type="ECO:0000256" key="1">
    <source>
        <dbReference type="ARBA" id="ARBA00022737"/>
    </source>
</evidence>
<dbReference type="SMART" id="SM00248">
    <property type="entry name" value="ANK"/>
    <property type="match status" value="7"/>
</dbReference>
<evidence type="ECO:0000259" key="5">
    <source>
        <dbReference type="Pfam" id="PF24883"/>
    </source>
</evidence>
<dbReference type="InterPro" id="IPR002110">
    <property type="entry name" value="Ankyrin_rpt"/>
</dbReference>
<feature type="domain" description="GPI inositol-deacylase winged helix" evidence="4">
    <location>
        <begin position="632"/>
        <end position="714"/>
    </location>
</feature>
<dbReference type="SUPFAM" id="SSF52540">
    <property type="entry name" value="P-loop containing nucleoside triphosphate hydrolases"/>
    <property type="match status" value="1"/>
</dbReference>
<feature type="domain" description="Nephrocystin 3-like N-terminal" evidence="5">
    <location>
        <begin position="357"/>
        <end position="517"/>
    </location>
</feature>
<dbReference type="InterPro" id="IPR036770">
    <property type="entry name" value="Ankyrin_rpt-contain_sf"/>
</dbReference>
<evidence type="ECO:0000259" key="4">
    <source>
        <dbReference type="Pfam" id="PF22939"/>
    </source>
</evidence>
<feature type="repeat" description="ANK" evidence="2">
    <location>
        <begin position="827"/>
        <end position="859"/>
    </location>
</feature>
<dbReference type="GO" id="GO:0003824">
    <property type="term" value="F:catalytic activity"/>
    <property type="evidence" value="ECO:0007669"/>
    <property type="project" value="InterPro"/>
</dbReference>
<feature type="repeat" description="ANK" evidence="2">
    <location>
        <begin position="885"/>
        <end position="917"/>
    </location>
</feature>
<feature type="repeat" description="ANK" evidence="2">
    <location>
        <begin position="1012"/>
        <end position="1044"/>
    </location>
</feature>
<dbReference type="GO" id="GO:0009116">
    <property type="term" value="P:nucleoside metabolic process"/>
    <property type="evidence" value="ECO:0007669"/>
    <property type="project" value="InterPro"/>
</dbReference>
<dbReference type="InterPro" id="IPR035994">
    <property type="entry name" value="Nucleoside_phosphorylase_sf"/>
</dbReference>
<evidence type="ECO:0008006" key="8">
    <source>
        <dbReference type="Google" id="ProtNLM"/>
    </source>
</evidence>
<keyword evidence="1" id="KW-0677">Repeat</keyword>
<proteinExistence type="predicted"/>
<feature type="compositionally biased region" description="Polar residues" evidence="3">
    <location>
        <begin position="1101"/>
        <end position="1111"/>
    </location>
</feature>
<evidence type="ECO:0000256" key="2">
    <source>
        <dbReference type="PROSITE-ProRule" id="PRU00023"/>
    </source>
</evidence>
<evidence type="ECO:0000313" key="6">
    <source>
        <dbReference type="EMBL" id="CAD0088333.1"/>
    </source>
</evidence>
<dbReference type="Gene3D" id="3.40.50.1580">
    <property type="entry name" value="Nucleoside phosphorylase domain"/>
    <property type="match status" value="1"/>
</dbReference>
<dbReference type="PROSITE" id="PS50297">
    <property type="entry name" value="ANK_REP_REGION"/>
    <property type="match status" value="3"/>
</dbReference>
<dbReference type="Proteomes" id="UP000714618">
    <property type="component" value="Unassembled WGS sequence"/>
</dbReference>
<accession>A0A9N8JI28</accession>
<dbReference type="SUPFAM" id="SSF48403">
    <property type="entry name" value="Ankyrin repeat"/>
    <property type="match status" value="1"/>
</dbReference>
<keyword evidence="7" id="KW-1185">Reference proteome</keyword>
<evidence type="ECO:0000256" key="3">
    <source>
        <dbReference type="SAM" id="MobiDB-lite"/>
    </source>
</evidence>
<feature type="repeat" description="ANK" evidence="2">
    <location>
        <begin position="915"/>
        <end position="947"/>
    </location>
</feature>
<dbReference type="PROSITE" id="PS50088">
    <property type="entry name" value="ANK_REPEAT"/>
    <property type="match status" value="4"/>
</dbReference>
<organism evidence="6 7">
    <name type="scientific">Aureobasidium mustum</name>
    <dbReference type="NCBI Taxonomy" id="2773714"/>
    <lineage>
        <taxon>Eukaryota</taxon>
        <taxon>Fungi</taxon>
        <taxon>Dikarya</taxon>
        <taxon>Ascomycota</taxon>
        <taxon>Pezizomycotina</taxon>
        <taxon>Dothideomycetes</taxon>
        <taxon>Dothideomycetidae</taxon>
        <taxon>Dothideales</taxon>
        <taxon>Saccotheciaceae</taxon>
        <taxon>Aureobasidium</taxon>
    </lineage>
</organism>
<dbReference type="Gene3D" id="1.25.40.20">
    <property type="entry name" value="Ankyrin repeat-containing domain"/>
    <property type="match status" value="3"/>
</dbReference>
<keyword evidence="2" id="KW-0040">ANK repeat</keyword>
<dbReference type="Gene3D" id="3.40.50.300">
    <property type="entry name" value="P-loop containing nucleotide triphosphate hydrolases"/>
    <property type="match status" value="1"/>
</dbReference>